<protein>
    <submittedName>
        <fullName evidence="1">Methanol oxidation protein</fullName>
    </submittedName>
</protein>
<keyword evidence="2" id="KW-1185">Reference proteome</keyword>
<dbReference type="EMBL" id="CP012109">
    <property type="protein sequence ID" value="AKQ63321.1"/>
    <property type="molecule type" value="Genomic_DNA"/>
</dbReference>
<dbReference type="Proteomes" id="UP000009026">
    <property type="component" value="Chromosome"/>
</dbReference>
<dbReference type="STRING" id="1297742.A176_000233"/>
<dbReference type="AlphaFoldDB" id="A0A0H4WJ16"/>
<dbReference type="Gene3D" id="3.60.15.10">
    <property type="entry name" value="Ribonuclease Z/Hydroxyacylglutathione hydrolase-like"/>
    <property type="match status" value="1"/>
</dbReference>
<proteinExistence type="predicted"/>
<name>A0A0H4WJ16_9BACT</name>
<dbReference type="Pfam" id="PF14234">
    <property type="entry name" value="DUF4336"/>
    <property type="match status" value="1"/>
</dbReference>
<reference evidence="1 2" key="1">
    <citation type="journal article" date="2016" name="PLoS ONE">
        <title>Complete Genome Sequence and Comparative Genomics of a Novel Myxobacterium Myxococcus hansupus.</title>
        <authorList>
            <person name="Sharma G."/>
            <person name="Narwani T."/>
            <person name="Subramanian S."/>
        </authorList>
    </citation>
    <scope>NUCLEOTIDE SEQUENCE [LARGE SCALE GENOMIC DNA]</scope>
    <source>
        <strain evidence="2">mixupus</strain>
    </source>
</reference>
<dbReference type="RefSeq" id="WP_002633323.1">
    <property type="nucleotide sequence ID" value="NZ_CP012109.1"/>
</dbReference>
<dbReference type="KEGG" id="mym:A176_000233"/>
<dbReference type="PANTHER" id="PTHR33835">
    <property type="entry name" value="YALI0C07656P"/>
    <property type="match status" value="1"/>
</dbReference>
<evidence type="ECO:0000313" key="2">
    <source>
        <dbReference type="Proteomes" id="UP000009026"/>
    </source>
</evidence>
<dbReference type="PATRIC" id="fig|1297742.4.peg.241"/>
<dbReference type="eggNOG" id="COG4221">
    <property type="taxonomic scope" value="Bacteria"/>
</dbReference>
<dbReference type="OrthoDB" id="450111at2"/>
<accession>A0A0H4WJ16</accession>
<dbReference type="InterPro" id="IPR025638">
    <property type="entry name" value="DUF4336"/>
</dbReference>
<evidence type="ECO:0000313" key="1">
    <source>
        <dbReference type="EMBL" id="AKQ63321.1"/>
    </source>
</evidence>
<organism evidence="1 2">
    <name type="scientific">Pseudomyxococcus hansupus</name>
    <dbReference type="NCBI Taxonomy" id="1297742"/>
    <lineage>
        <taxon>Bacteria</taxon>
        <taxon>Pseudomonadati</taxon>
        <taxon>Myxococcota</taxon>
        <taxon>Myxococcia</taxon>
        <taxon>Myxococcales</taxon>
        <taxon>Cystobacterineae</taxon>
        <taxon>Myxococcaceae</taxon>
        <taxon>Pseudomyxococcus</taxon>
    </lineage>
</organism>
<sequence length="224" mass="25082">MFRQVAEGVYVFTVQFQMGVMDLGGRMTAVRLPDGGLWLHSPVRFSPEARAAVDALGPVRFLVAPNLMHHVSLGDWAEAYPDAKVAAPAGLRRKRSDLRIDVTLGDTAEAAWAPVLEQVFVQGMPKLDELLFFHRPSRTLLVTDLAFNIHQTGSWFTRLYLKMNRAWQRLSPTLLTRSLVKDREALRASLARVLAWDVERVVVCHGDVLEQGGQEAVRDALARL</sequence>
<gene>
    <name evidence="1" type="ORF">A176_000233</name>
</gene>
<dbReference type="SUPFAM" id="SSF56281">
    <property type="entry name" value="Metallo-hydrolase/oxidoreductase"/>
    <property type="match status" value="1"/>
</dbReference>
<dbReference type="InterPro" id="IPR036866">
    <property type="entry name" value="RibonucZ/Hydroxyglut_hydro"/>
</dbReference>
<dbReference type="PANTHER" id="PTHR33835:SF1">
    <property type="entry name" value="METALLO-BETA-LACTAMASE DOMAIN-CONTAINING PROTEIN"/>
    <property type="match status" value="1"/>
</dbReference>